<dbReference type="GO" id="GO:0030694">
    <property type="term" value="C:bacterial-type flagellum basal body, rod"/>
    <property type="evidence" value="ECO:0007669"/>
    <property type="project" value="InterPro"/>
</dbReference>
<dbReference type="RefSeq" id="WP_145353619.1">
    <property type="nucleotide sequence ID" value="NZ_CP036262.1"/>
</dbReference>
<dbReference type="AlphaFoldDB" id="A0A517MKP1"/>
<comment type="subcellular location">
    <subcellularLocation>
        <location evidence="1 6">Bacterial flagellum basal body</location>
    </subcellularLocation>
</comment>
<dbReference type="PIRSF" id="PIRSF002889">
    <property type="entry name" value="Rod_FlgB"/>
    <property type="match status" value="1"/>
</dbReference>
<dbReference type="OrthoDB" id="9792068at2"/>
<dbReference type="KEGG" id="rml:FF011L_42610"/>
<reference evidence="7 8" key="1">
    <citation type="submission" date="2019-02" db="EMBL/GenBank/DDBJ databases">
        <title>Deep-cultivation of Planctomycetes and their phenomic and genomic characterization uncovers novel biology.</title>
        <authorList>
            <person name="Wiegand S."/>
            <person name="Jogler M."/>
            <person name="Boedeker C."/>
            <person name="Pinto D."/>
            <person name="Vollmers J."/>
            <person name="Rivas-Marin E."/>
            <person name="Kohn T."/>
            <person name="Peeters S.H."/>
            <person name="Heuer A."/>
            <person name="Rast P."/>
            <person name="Oberbeckmann S."/>
            <person name="Bunk B."/>
            <person name="Jeske O."/>
            <person name="Meyerdierks A."/>
            <person name="Storesund J.E."/>
            <person name="Kallscheuer N."/>
            <person name="Luecker S."/>
            <person name="Lage O.M."/>
            <person name="Pohl T."/>
            <person name="Merkel B.J."/>
            <person name="Hornburger P."/>
            <person name="Mueller R.-W."/>
            <person name="Bruemmer F."/>
            <person name="Labrenz M."/>
            <person name="Spormann A.M."/>
            <person name="Op den Camp H."/>
            <person name="Overmann J."/>
            <person name="Amann R."/>
            <person name="Jetten M.S.M."/>
            <person name="Mascher T."/>
            <person name="Medema M.H."/>
            <person name="Devos D.P."/>
            <person name="Kaster A.-K."/>
            <person name="Ovreas L."/>
            <person name="Rohde M."/>
            <person name="Galperin M.Y."/>
            <person name="Jogler C."/>
        </authorList>
    </citation>
    <scope>NUCLEOTIDE SEQUENCE [LARGE SCALE GENOMIC DNA]</scope>
    <source>
        <strain evidence="7 8">FF011L</strain>
    </source>
</reference>
<dbReference type="InterPro" id="IPR006300">
    <property type="entry name" value="FlgB"/>
</dbReference>
<evidence type="ECO:0000256" key="3">
    <source>
        <dbReference type="ARBA" id="ARBA00014376"/>
    </source>
</evidence>
<name>A0A517MKP1_9BACT</name>
<keyword evidence="8" id="KW-1185">Reference proteome</keyword>
<evidence type="ECO:0000256" key="2">
    <source>
        <dbReference type="ARBA" id="ARBA00009677"/>
    </source>
</evidence>
<evidence type="ECO:0000256" key="6">
    <source>
        <dbReference type="PIRNR" id="PIRNR002889"/>
    </source>
</evidence>
<accession>A0A517MKP1</accession>
<keyword evidence="7" id="KW-0282">Flagellum</keyword>
<organism evidence="7 8">
    <name type="scientific">Roseimaritima multifibrata</name>
    <dbReference type="NCBI Taxonomy" id="1930274"/>
    <lineage>
        <taxon>Bacteria</taxon>
        <taxon>Pseudomonadati</taxon>
        <taxon>Planctomycetota</taxon>
        <taxon>Planctomycetia</taxon>
        <taxon>Pirellulales</taxon>
        <taxon>Pirellulaceae</taxon>
        <taxon>Roseimaritima</taxon>
    </lineage>
</organism>
<evidence type="ECO:0000313" key="8">
    <source>
        <dbReference type="Proteomes" id="UP000320672"/>
    </source>
</evidence>
<dbReference type="GO" id="GO:0071973">
    <property type="term" value="P:bacterial-type flagellum-dependent cell motility"/>
    <property type="evidence" value="ECO:0007669"/>
    <property type="project" value="InterPro"/>
</dbReference>
<comment type="subunit">
    <text evidence="6">The basal body constitutes a major portion of the flagellar organelle and consists of a number of rings mounted on a central rod.</text>
</comment>
<gene>
    <name evidence="7" type="ORF">FF011L_42610</name>
</gene>
<evidence type="ECO:0000256" key="4">
    <source>
        <dbReference type="ARBA" id="ARBA00023143"/>
    </source>
</evidence>
<evidence type="ECO:0000313" key="7">
    <source>
        <dbReference type="EMBL" id="QDS95465.1"/>
    </source>
</evidence>
<proteinExistence type="inferred from homology"/>
<keyword evidence="7" id="KW-0969">Cilium</keyword>
<comment type="function">
    <text evidence="5 6">Structural component of flagellum, the bacterial motility apparatus. Part of the rod structure of flagellar basal body.</text>
</comment>
<protein>
    <recommendedName>
        <fullName evidence="3 6">Flagellar basal body rod protein FlgB</fullName>
    </recommendedName>
</protein>
<comment type="similarity">
    <text evidence="2 6">Belongs to the flagella basal body rod proteins family.</text>
</comment>
<sequence>MLNLFQSTSIPALEQTAIFAQRRHQVLAGNMANADTPGYRSRDLKVDAFQEALAESIHEANTPRTSPPMSASALAFAPPSQVGEVQPEFADGPRKAMEQVVFHDGSDVGLETQVTQIAKNQHTHNLAIALMRSQFNVLRAAITERA</sequence>
<keyword evidence="7" id="KW-0966">Cell projection</keyword>
<keyword evidence="4 6" id="KW-0975">Bacterial flagellum</keyword>
<evidence type="ECO:0000256" key="5">
    <source>
        <dbReference type="ARBA" id="ARBA00024934"/>
    </source>
</evidence>
<evidence type="ECO:0000256" key="1">
    <source>
        <dbReference type="ARBA" id="ARBA00004117"/>
    </source>
</evidence>
<dbReference type="Proteomes" id="UP000320672">
    <property type="component" value="Chromosome"/>
</dbReference>
<dbReference type="EMBL" id="CP036262">
    <property type="protein sequence ID" value="QDS95465.1"/>
    <property type="molecule type" value="Genomic_DNA"/>
</dbReference>